<feature type="transmembrane region" description="Helical" evidence="6">
    <location>
        <begin position="222"/>
        <end position="242"/>
    </location>
</feature>
<comment type="subcellular location">
    <subcellularLocation>
        <location evidence="1">Cell membrane</location>
        <topology evidence="1">Multi-pass membrane protein</topology>
    </subcellularLocation>
</comment>
<dbReference type="InterPro" id="IPR018076">
    <property type="entry name" value="T2SS_GspF_dom"/>
</dbReference>
<feature type="domain" description="Type II secretion system protein GspF" evidence="7">
    <location>
        <begin position="117"/>
        <end position="241"/>
    </location>
</feature>
<accession>A0A502D3E9</accession>
<evidence type="ECO:0000256" key="1">
    <source>
        <dbReference type="ARBA" id="ARBA00004651"/>
    </source>
</evidence>
<evidence type="ECO:0000256" key="5">
    <source>
        <dbReference type="ARBA" id="ARBA00023136"/>
    </source>
</evidence>
<dbReference type="EMBL" id="RCZM01000001">
    <property type="protein sequence ID" value="TPG19290.1"/>
    <property type="molecule type" value="Genomic_DNA"/>
</dbReference>
<keyword evidence="5 6" id="KW-0472">Membrane</keyword>
<protein>
    <submittedName>
        <fullName evidence="8">Type II secretion system protein F</fullName>
    </submittedName>
</protein>
<evidence type="ECO:0000256" key="6">
    <source>
        <dbReference type="SAM" id="Phobius"/>
    </source>
</evidence>
<feature type="transmembrane region" description="Helical" evidence="6">
    <location>
        <begin position="80"/>
        <end position="99"/>
    </location>
</feature>
<feature type="transmembrane region" description="Helical" evidence="6">
    <location>
        <begin position="56"/>
        <end position="74"/>
    </location>
</feature>
<evidence type="ECO:0000313" key="9">
    <source>
        <dbReference type="Proteomes" id="UP000317722"/>
    </source>
</evidence>
<dbReference type="GO" id="GO:0005886">
    <property type="term" value="C:plasma membrane"/>
    <property type="evidence" value="ECO:0007669"/>
    <property type="project" value="UniProtKB-SubCell"/>
</dbReference>
<comment type="caution">
    <text evidence="8">The sequence shown here is derived from an EMBL/GenBank/DDBJ whole genome shotgun (WGS) entry which is preliminary data.</text>
</comment>
<sequence>MTGIVVGLLLGCGLFCLWWSAWVPQPKQSGPRRTSLMDRLRDELVQAGYQSVGPRSLVVACLMAFVVVGLLVLATTRVGPVALCFALIAGYGPFALVRMRARRRRANLRELWPDAVDNITSGVRAGLALPEALSQLAIRGPEELRPAFRAFAEDYRASGRFHDCLDRLKDRLSDPVGDRLVESLRIAREVGGSDLGRLLRTLSTFLREDSRTRSELETRQGWTVNAARLAVAAPWIVLAMLCTRPESIQAYATTTGTLILLVGAAVSAAAYRIMVFIGRLPEDERVLR</sequence>
<reference evidence="8 9" key="1">
    <citation type="journal article" date="2019" name="Environ. Microbiol.">
        <title>Species interactions and distinct microbial communities in high Arctic permafrost affected cryosols are associated with the CH4 and CO2 gas fluxes.</title>
        <authorList>
            <person name="Altshuler I."/>
            <person name="Hamel J."/>
            <person name="Turney S."/>
            <person name="Magnuson E."/>
            <person name="Levesque R."/>
            <person name="Greer C."/>
            <person name="Whyte L.G."/>
        </authorList>
    </citation>
    <scope>NUCLEOTIDE SEQUENCE [LARGE SCALE GENOMIC DNA]</scope>
    <source>
        <strain evidence="8 9">S9.3A</strain>
    </source>
</reference>
<keyword evidence="2" id="KW-1003">Cell membrane</keyword>
<dbReference type="Pfam" id="PF00482">
    <property type="entry name" value="T2SSF"/>
    <property type="match status" value="1"/>
</dbReference>
<dbReference type="AlphaFoldDB" id="A0A502D3E9"/>
<evidence type="ECO:0000256" key="3">
    <source>
        <dbReference type="ARBA" id="ARBA00022692"/>
    </source>
</evidence>
<evidence type="ECO:0000259" key="7">
    <source>
        <dbReference type="Pfam" id="PF00482"/>
    </source>
</evidence>
<evidence type="ECO:0000256" key="2">
    <source>
        <dbReference type="ARBA" id="ARBA00022475"/>
    </source>
</evidence>
<dbReference type="PANTHER" id="PTHR35007:SF4">
    <property type="entry name" value="CONSERVED TRANSMEMBRANE PROTEIN-RELATED"/>
    <property type="match status" value="1"/>
</dbReference>
<dbReference type="OrthoDB" id="3217742at2"/>
<organism evidence="8 9">
    <name type="scientific">Pedococcus bigeumensis</name>
    <dbReference type="NCBI Taxonomy" id="433644"/>
    <lineage>
        <taxon>Bacteria</taxon>
        <taxon>Bacillati</taxon>
        <taxon>Actinomycetota</taxon>
        <taxon>Actinomycetes</taxon>
        <taxon>Micrococcales</taxon>
        <taxon>Intrasporangiaceae</taxon>
        <taxon>Pedococcus</taxon>
    </lineage>
</organism>
<gene>
    <name evidence="8" type="ORF">EAH86_01960</name>
</gene>
<keyword evidence="4 6" id="KW-1133">Transmembrane helix</keyword>
<feature type="transmembrane region" description="Helical" evidence="6">
    <location>
        <begin position="6"/>
        <end position="23"/>
    </location>
</feature>
<keyword evidence="3 6" id="KW-0812">Transmembrane</keyword>
<name>A0A502D3E9_9MICO</name>
<keyword evidence="9" id="KW-1185">Reference proteome</keyword>
<dbReference type="Proteomes" id="UP000317722">
    <property type="component" value="Unassembled WGS sequence"/>
</dbReference>
<feature type="transmembrane region" description="Helical" evidence="6">
    <location>
        <begin position="248"/>
        <end position="271"/>
    </location>
</feature>
<evidence type="ECO:0000313" key="8">
    <source>
        <dbReference type="EMBL" id="TPG19290.1"/>
    </source>
</evidence>
<proteinExistence type="predicted"/>
<evidence type="ECO:0000256" key="4">
    <source>
        <dbReference type="ARBA" id="ARBA00022989"/>
    </source>
</evidence>
<dbReference type="PANTHER" id="PTHR35007">
    <property type="entry name" value="INTEGRAL MEMBRANE PROTEIN-RELATED"/>
    <property type="match status" value="1"/>
</dbReference>
<dbReference type="RefSeq" id="WP_140736935.1">
    <property type="nucleotide sequence ID" value="NZ_RCZM01000001.1"/>
</dbReference>